<evidence type="ECO:0000313" key="2">
    <source>
        <dbReference type="Proteomes" id="UP000189464"/>
    </source>
</evidence>
<keyword evidence="2" id="KW-1185">Reference proteome</keyword>
<proteinExistence type="predicted"/>
<dbReference type="STRING" id="1833852.B0537_03285"/>
<dbReference type="OrthoDB" id="1787289at2"/>
<evidence type="ECO:0000313" key="1">
    <source>
        <dbReference type="EMBL" id="AQS58203.1"/>
    </source>
</evidence>
<gene>
    <name evidence="1" type="ORF">B0537_03285</name>
</gene>
<dbReference type="EMBL" id="CP019698">
    <property type="protein sequence ID" value="AQS58203.1"/>
    <property type="molecule type" value="Genomic_DNA"/>
</dbReference>
<name>A0A1S6ITV8_9FIRM</name>
<dbReference type="KEGG" id="dfg:B0537_03285"/>
<reference evidence="1 2" key="1">
    <citation type="journal article" date="2016" name="Int. J. Syst. Evol. Microbiol.">
        <title>Desulfotomaculum ferrireducens sp. nov., a moderately thermophilic sulfate-reducing and dissimilatory Fe(III)-reducing bacterium isolated from compost.</title>
        <authorList>
            <person name="Yang G."/>
            <person name="Guo J."/>
            <person name="Zhuang L."/>
            <person name="Yuan Y."/>
            <person name="Zhou S."/>
        </authorList>
    </citation>
    <scope>NUCLEOTIDE SEQUENCE [LARGE SCALE GENOMIC DNA]</scope>
    <source>
        <strain evidence="1 2">GSS09</strain>
    </source>
</reference>
<protein>
    <submittedName>
        <fullName evidence="1">Cap-binding protein</fullName>
    </submittedName>
</protein>
<accession>A0A1S6ITV8</accession>
<sequence>MASLQECLKEWEKSTIIYLHYIQGMSSNEYNSGFADGLEMALKSFREHVKNCPDYESIKEVDSQ</sequence>
<organism evidence="1 2">
    <name type="scientific">Desulforamulus ferrireducens</name>
    <dbReference type="NCBI Taxonomy" id="1833852"/>
    <lineage>
        <taxon>Bacteria</taxon>
        <taxon>Bacillati</taxon>
        <taxon>Bacillota</taxon>
        <taxon>Clostridia</taxon>
        <taxon>Eubacteriales</taxon>
        <taxon>Peptococcaceae</taxon>
        <taxon>Desulforamulus</taxon>
    </lineage>
</organism>
<dbReference type="Proteomes" id="UP000189464">
    <property type="component" value="Chromosome"/>
</dbReference>
<dbReference type="AlphaFoldDB" id="A0A1S6ITV8"/>
<dbReference type="RefSeq" id="WP_077713169.1">
    <property type="nucleotide sequence ID" value="NZ_CP019698.1"/>
</dbReference>